<accession>A0ABW5PSF4</accession>
<dbReference type="Pfam" id="PF03306">
    <property type="entry name" value="AAL_decarboxy"/>
    <property type="match status" value="1"/>
</dbReference>
<evidence type="ECO:0000256" key="5">
    <source>
        <dbReference type="ARBA" id="ARBA00020164"/>
    </source>
</evidence>
<organism evidence="10 11">
    <name type="scientific">Terrilactibacillus laevilacticus</name>
    <dbReference type="NCBI Taxonomy" id="1380157"/>
    <lineage>
        <taxon>Bacteria</taxon>
        <taxon>Bacillati</taxon>
        <taxon>Bacillota</taxon>
        <taxon>Bacilli</taxon>
        <taxon>Bacillales</taxon>
        <taxon>Bacillaceae</taxon>
        <taxon>Terrilactibacillus</taxon>
    </lineage>
</organism>
<evidence type="ECO:0000256" key="4">
    <source>
        <dbReference type="ARBA" id="ARBA00013204"/>
    </source>
</evidence>
<evidence type="ECO:0000256" key="3">
    <source>
        <dbReference type="ARBA" id="ARBA00007106"/>
    </source>
</evidence>
<gene>
    <name evidence="10" type="primary">budA</name>
    <name evidence="10" type="ORF">ACFSTF_10805</name>
</gene>
<name>A0ABW5PSF4_9BACI</name>
<evidence type="ECO:0000313" key="11">
    <source>
        <dbReference type="Proteomes" id="UP001597458"/>
    </source>
</evidence>
<dbReference type="NCBIfam" id="TIGR01252">
    <property type="entry name" value="acetolac_decarb"/>
    <property type="match status" value="1"/>
</dbReference>
<evidence type="ECO:0000256" key="9">
    <source>
        <dbReference type="PIRNR" id="PIRNR001332"/>
    </source>
</evidence>
<dbReference type="PANTHER" id="PTHR35524">
    <property type="entry name" value="ALPHA-ACETOLACTATE DECARBOXYLASE"/>
    <property type="match status" value="1"/>
</dbReference>
<evidence type="ECO:0000256" key="6">
    <source>
        <dbReference type="ARBA" id="ARBA00022793"/>
    </source>
</evidence>
<comment type="similarity">
    <text evidence="3 9">Belongs to the alpha-acetolactate decarboxylase family.</text>
</comment>
<proteinExistence type="inferred from homology"/>
<dbReference type="CDD" id="cd17299">
    <property type="entry name" value="acetolactate_decarboxylase"/>
    <property type="match status" value="1"/>
</dbReference>
<keyword evidence="7 9" id="KW-0005">Acetoin biosynthesis</keyword>
<dbReference type="EC" id="4.1.1.5" evidence="4 9"/>
<dbReference type="RefSeq" id="WP_141190282.1">
    <property type="nucleotide sequence ID" value="NZ_JBHUMR010000014.1"/>
</dbReference>
<comment type="pathway">
    <text evidence="2 9">Polyol metabolism; (R,R)-butane-2,3-diol biosynthesis; (R,R)-butane-2,3-diol from pyruvate: step 2/3.</text>
</comment>
<protein>
    <recommendedName>
        <fullName evidence="5 9">Alpha-acetolactate decarboxylase</fullName>
        <ecNumber evidence="4 9">4.1.1.5</ecNumber>
    </recommendedName>
</protein>
<comment type="catalytic activity">
    <reaction evidence="1 9">
        <text>(2S)-2-acetolactate + H(+) = (R)-acetoin + CO2</text>
        <dbReference type="Rhea" id="RHEA:21580"/>
        <dbReference type="ChEBI" id="CHEBI:15378"/>
        <dbReference type="ChEBI" id="CHEBI:15686"/>
        <dbReference type="ChEBI" id="CHEBI:16526"/>
        <dbReference type="ChEBI" id="CHEBI:58476"/>
        <dbReference type="EC" id="4.1.1.5"/>
    </reaction>
</comment>
<evidence type="ECO:0000256" key="8">
    <source>
        <dbReference type="ARBA" id="ARBA00023239"/>
    </source>
</evidence>
<dbReference type="SUPFAM" id="SSF117856">
    <property type="entry name" value="AF0104/ALDC/Ptd012-like"/>
    <property type="match status" value="1"/>
</dbReference>
<keyword evidence="11" id="KW-1185">Reference proteome</keyword>
<reference evidence="11" key="1">
    <citation type="journal article" date="2019" name="Int. J. Syst. Evol. Microbiol.">
        <title>The Global Catalogue of Microorganisms (GCM) 10K type strain sequencing project: providing services to taxonomists for standard genome sequencing and annotation.</title>
        <authorList>
            <consortium name="The Broad Institute Genomics Platform"/>
            <consortium name="The Broad Institute Genome Sequencing Center for Infectious Disease"/>
            <person name="Wu L."/>
            <person name="Ma J."/>
        </authorList>
    </citation>
    <scope>NUCLEOTIDE SEQUENCE [LARGE SCALE GENOMIC DNA]</scope>
    <source>
        <strain evidence="11">TISTR 2241</strain>
    </source>
</reference>
<evidence type="ECO:0000256" key="7">
    <source>
        <dbReference type="ARBA" id="ARBA00023061"/>
    </source>
</evidence>
<dbReference type="PANTHER" id="PTHR35524:SF1">
    <property type="entry name" value="ALPHA-ACETOLACTATE DECARBOXYLASE"/>
    <property type="match status" value="1"/>
</dbReference>
<evidence type="ECO:0000313" key="10">
    <source>
        <dbReference type="EMBL" id="MFD2617794.1"/>
    </source>
</evidence>
<sequence length="251" mass="28505">MSTSVKHDQTTNVLKKSYDTVYQVSTMLSLLDGVYEGETTFGDLKHHGDFGIGTFDRLDGELIGFDNEFYRVRGDGTATPLVDADRSPFCSMTYFKPEITHKVEQTMNKSDIEHLIMDLVPSENLFYAVRFDGVFKQVKTRTVVYQEKPYVPMSEAVESQPIFTFNNVKGTMVGFWTPMYAHGIAVGGFHLHFIDENRTSGGHVFDYAIDNCTIQINKKPEMKLHLPQDEGFLKANLDRPDMEAEMKKTEG</sequence>
<dbReference type="GO" id="GO:0047605">
    <property type="term" value="F:acetolactate decarboxylase activity"/>
    <property type="evidence" value="ECO:0007669"/>
    <property type="project" value="UniProtKB-EC"/>
</dbReference>
<dbReference type="Gene3D" id="3.30.1330.80">
    <property type="entry name" value="Hypothetical protein, similar to alpha- acetolactate decarboxylase, domain 2"/>
    <property type="match status" value="2"/>
</dbReference>
<evidence type="ECO:0000256" key="2">
    <source>
        <dbReference type="ARBA" id="ARBA00005170"/>
    </source>
</evidence>
<dbReference type="Proteomes" id="UP001597458">
    <property type="component" value="Unassembled WGS sequence"/>
</dbReference>
<keyword evidence="8 9" id="KW-0456">Lyase</keyword>
<dbReference type="PIRSF" id="PIRSF001332">
    <property type="entry name" value="Acetolac_decarb"/>
    <property type="match status" value="1"/>
</dbReference>
<dbReference type="InterPro" id="IPR005128">
    <property type="entry name" value="Acetolactate_a_deCO2ase"/>
</dbReference>
<evidence type="ECO:0000256" key="1">
    <source>
        <dbReference type="ARBA" id="ARBA00001784"/>
    </source>
</evidence>
<dbReference type="EMBL" id="JBHUMR010000014">
    <property type="protein sequence ID" value="MFD2617794.1"/>
    <property type="molecule type" value="Genomic_DNA"/>
</dbReference>
<comment type="caution">
    <text evidence="10">The sequence shown here is derived from an EMBL/GenBank/DDBJ whole genome shotgun (WGS) entry which is preliminary data.</text>
</comment>
<keyword evidence="6 9" id="KW-0210">Decarboxylase</keyword>